<feature type="region of interest" description="Disordered" evidence="11">
    <location>
        <begin position="309"/>
        <end position="347"/>
    </location>
</feature>
<feature type="compositionally biased region" description="Low complexity" evidence="11">
    <location>
        <begin position="727"/>
        <end position="741"/>
    </location>
</feature>
<feature type="DNA-binding region" description="Homeobox" evidence="9">
    <location>
        <begin position="486"/>
        <end position="531"/>
    </location>
</feature>
<dbReference type="EMBL" id="OA884361">
    <property type="protein sequence ID" value="CAD7280685.1"/>
    <property type="molecule type" value="Genomic_DNA"/>
</dbReference>
<feature type="compositionally biased region" description="Basic residues" evidence="11">
    <location>
        <begin position="567"/>
        <end position="583"/>
    </location>
</feature>
<dbReference type="PANTHER" id="PTHR24391">
    <property type="entry name" value="HISTONE H4 TRANSCRIPTION FACTOR-RELATED"/>
    <property type="match status" value="1"/>
</dbReference>
<dbReference type="Pfam" id="PF00046">
    <property type="entry name" value="Homeodomain"/>
    <property type="match status" value="1"/>
</dbReference>
<dbReference type="GO" id="GO:0005634">
    <property type="term" value="C:nucleus"/>
    <property type="evidence" value="ECO:0007669"/>
    <property type="project" value="UniProtKB-SubCell"/>
</dbReference>
<keyword evidence="4 8" id="KW-0863">Zinc-finger</keyword>
<protein>
    <recommendedName>
        <fullName evidence="16">Zinc finger protein 1</fullName>
    </recommendedName>
</protein>
<dbReference type="OrthoDB" id="7491548at2759"/>
<feature type="domain" description="C2H2-type" evidence="13">
    <location>
        <begin position="667"/>
        <end position="688"/>
    </location>
</feature>
<dbReference type="GO" id="GO:0000122">
    <property type="term" value="P:negative regulation of transcription by RNA polymerase II"/>
    <property type="evidence" value="ECO:0007669"/>
    <property type="project" value="UniProtKB-ARBA"/>
</dbReference>
<feature type="domain" description="Homeobox" evidence="12">
    <location>
        <begin position="484"/>
        <end position="530"/>
    </location>
</feature>
<evidence type="ECO:0000256" key="5">
    <source>
        <dbReference type="ARBA" id="ARBA00022833"/>
    </source>
</evidence>
<feature type="domain" description="C2H2-type" evidence="13">
    <location>
        <begin position="214"/>
        <end position="241"/>
    </location>
</feature>
<dbReference type="InterPro" id="IPR009057">
    <property type="entry name" value="Homeodomain-like_sf"/>
</dbReference>
<accession>A0A7R9GFM6</accession>
<dbReference type="InterPro" id="IPR036236">
    <property type="entry name" value="Znf_C2H2_sf"/>
</dbReference>
<evidence type="ECO:0000256" key="2">
    <source>
        <dbReference type="ARBA" id="ARBA00022723"/>
    </source>
</evidence>
<evidence type="ECO:0000256" key="10">
    <source>
        <dbReference type="RuleBase" id="RU000682"/>
    </source>
</evidence>
<dbReference type="SMART" id="SM00355">
    <property type="entry name" value="ZnF_C2H2"/>
    <property type="match status" value="5"/>
</dbReference>
<dbReference type="Gene3D" id="3.30.160.60">
    <property type="entry name" value="Classic Zinc Finger"/>
    <property type="match status" value="5"/>
</dbReference>
<keyword evidence="6 9" id="KW-0238">DNA-binding</keyword>
<evidence type="ECO:0008006" key="16">
    <source>
        <dbReference type="Google" id="ProtNLM"/>
    </source>
</evidence>
<feature type="compositionally biased region" description="Low complexity" evidence="11">
    <location>
        <begin position="761"/>
        <end position="782"/>
    </location>
</feature>
<feature type="non-terminal residue" evidence="14">
    <location>
        <position position="811"/>
    </location>
</feature>
<dbReference type="AlphaFoldDB" id="A0A7R9GFM6"/>
<feature type="compositionally biased region" description="Low complexity" evidence="11">
    <location>
        <begin position="309"/>
        <end position="327"/>
    </location>
</feature>
<keyword evidence="2" id="KW-0479">Metal-binding</keyword>
<reference evidence="14" key="1">
    <citation type="submission" date="2020-11" db="EMBL/GenBank/DDBJ databases">
        <authorList>
            <person name="Tran Van P."/>
        </authorList>
    </citation>
    <scope>NUCLEOTIDE SEQUENCE</scope>
</reference>
<dbReference type="InterPro" id="IPR013087">
    <property type="entry name" value="Znf_C2H2_type"/>
</dbReference>
<evidence type="ECO:0000313" key="15">
    <source>
        <dbReference type="Proteomes" id="UP000678499"/>
    </source>
</evidence>
<evidence type="ECO:0000313" key="14">
    <source>
        <dbReference type="EMBL" id="CAD7280685.1"/>
    </source>
</evidence>
<dbReference type="CDD" id="cd00086">
    <property type="entry name" value="homeodomain"/>
    <property type="match status" value="1"/>
</dbReference>
<evidence type="ECO:0000256" key="6">
    <source>
        <dbReference type="ARBA" id="ARBA00023125"/>
    </source>
</evidence>
<evidence type="ECO:0000256" key="1">
    <source>
        <dbReference type="ARBA" id="ARBA00004123"/>
    </source>
</evidence>
<keyword evidence="7 9" id="KW-0539">Nucleus</keyword>
<evidence type="ECO:0000259" key="12">
    <source>
        <dbReference type="PROSITE" id="PS50071"/>
    </source>
</evidence>
<feature type="domain" description="C2H2-type" evidence="13">
    <location>
        <begin position="273"/>
        <end position="292"/>
    </location>
</feature>
<feature type="compositionally biased region" description="Acidic residues" evidence="11">
    <location>
        <begin position="794"/>
        <end position="811"/>
    </location>
</feature>
<feature type="domain" description="C2H2-type" evidence="13">
    <location>
        <begin position="245"/>
        <end position="272"/>
    </location>
</feature>
<evidence type="ECO:0000256" key="8">
    <source>
        <dbReference type="PROSITE-ProRule" id="PRU00042"/>
    </source>
</evidence>
<organism evidence="14">
    <name type="scientific">Notodromas monacha</name>
    <dbReference type="NCBI Taxonomy" id="399045"/>
    <lineage>
        <taxon>Eukaryota</taxon>
        <taxon>Metazoa</taxon>
        <taxon>Ecdysozoa</taxon>
        <taxon>Arthropoda</taxon>
        <taxon>Crustacea</taxon>
        <taxon>Oligostraca</taxon>
        <taxon>Ostracoda</taxon>
        <taxon>Podocopa</taxon>
        <taxon>Podocopida</taxon>
        <taxon>Cypridocopina</taxon>
        <taxon>Cypridoidea</taxon>
        <taxon>Cyprididae</taxon>
        <taxon>Notodromas</taxon>
    </lineage>
</organism>
<evidence type="ECO:0000256" key="9">
    <source>
        <dbReference type="PROSITE-ProRule" id="PRU00108"/>
    </source>
</evidence>
<evidence type="ECO:0000256" key="3">
    <source>
        <dbReference type="ARBA" id="ARBA00022737"/>
    </source>
</evidence>
<dbReference type="GO" id="GO:0008270">
    <property type="term" value="F:zinc ion binding"/>
    <property type="evidence" value="ECO:0007669"/>
    <property type="project" value="UniProtKB-KW"/>
</dbReference>
<comment type="subcellular location">
    <subcellularLocation>
        <location evidence="1 9 10">Nucleus</location>
    </subcellularLocation>
</comment>
<dbReference type="Pfam" id="PF00096">
    <property type="entry name" value="zf-C2H2"/>
    <property type="match status" value="2"/>
</dbReference>
<keyword evidence="5" id="KW-0862">Zinc</keyword>
<feature type="domain" description="C2H2-type" evidence="13">
    <location>
        <begin position="689"/>
        <end position="717"/>
    </location>
</feature>
<evidence type="ECO:0000256" key="7">
    <source>
        <dbReference type="ARBA" id="ARBA00023242"/>
    </source>
</evidence>
<dbReference type="InterPro" id="IPR001356">
    <property type="entry name" value="HD"/>
</dbReference>
<evidence type="ECO:0000259" key="13">
    <source>
        <dbReference type="PROSITE" id="PS50157"/>
    </source>
</evidence>
<feature type="region of interest" description="Disordered" evidence="11">
    <location>
        <begin position="556"/>
        <end position="644"/>
    </location>
</feature>
<dbReference type="GO" id="GO:0000978">
    <property type="term" value="F:RNA polymerase II cis-regulatory region sequence-specific DNA binding"/>
    <property type="evidence" value="ECO:0007669"/>
    <property type="project" value="TreeGrafter"/>
</dbReference>
<dbReference type="SMART" id="SM00389">
    <property type="entry name" value="HOX"/>
    <property type="match status" value="1"/>
</dbReference>
<dbReference type="FunFam" id="3.30.160.60:FF:000013">
    <property type="entry name" value="Putative zinc finger E-box-binding homeobox 2"/>
    <property type="match status" value="2"/>
</dbReference>
<dbReference type="Gene3D" id="1.10.10.60">
    <property type="entry name" value="Homeodomain-like"/>
    <property type="match status" value="1"/>
</dbReference>
<proteinExistence type="predicted"/>
<dbReference type="GO" id="GO:0000981">
    <property type="term" value="F:DNA-binding transcription factor activity, RNA polymerase II-specific"/>
    <property type="evidence" value="ECO:0007669"/>
    <property type="project" value="TreeGrafter"/>
</dbReference>
<dbReference type="SUPFAM" id="SSF57667">
    <property type="entry name" value="beta-beta-alpha zinc fingers"/>
    <property type="match status" value="3"/>
</dbReference>
<dbReference type="InterPro" id="IPR051574">
    <property type="entry name" value="ZnF_E-box_Homeobox"/>
</dbReference>
<feature type="compositionally biased region" description="Polar residues" evidence="11">
    <location>
        <begin position="328"/>
        <end position="338"/>
    </location>
</feature>
<feature type="domain" description="C2H2-type" evidence="13">
    <location>
        <begin position="186"/>
        <end position="213"/>
    </location>
</feature>
<evidence type="ECO:0000256" key="11">
    <source>
        <dbReference type="SAM" id="MobiDB-lite"/>
    </source>
</evidence>
<dbReference type="Proteomes" id="UP000678499">
    <property type="component" value="Unassembled WGS sequence"/>
</dbReference>
<evidence type="ECO:0000256" key="4">
    <source>
        <dbReference type="ARBA" id="ARBA00022771"/>
    </source>
</evidence>
<gene>
    <name evidence="14" type="ORF">NMOB1V02_LOCUS8343</name>
</gene>
<dbReference type="FunFam" id="3.30.160.60:FF:000145">
    <property type="entry name" value="Zinc finger protein 574"/>
    <property type="match status" value="1"/>
</dbReference>
<dbReference type="PROSITE" id="PS00028">
    <property type="entry name" value="ZINC_FINGER_C2H2_1"/>
    <property type="match status" value="2"/>
</dbReference>
<keyword evidence="9 10" id="KW-0371">Homeobox</keyword>
<dbReference type="PROSITE" id="PS50157">
    <property type="entry name" value="ZINC_FINGER_C2H2_2"/>
    <property type="match status" value="6"/>
</dbReference>
<dbReference type="PANTHER" id="PTHR24391:SF27">
    <property type="entry name" value="ZINC FINGER PROTEIN 1"/>
    <property type="match status" value="1"/>
</dbReference>
<keyword evidence="3" id="KW-0677">Repeat</keyword>
<dbReference type="EMBL" id="CAJPEX010002324">
    <property type="protein sequence ID" value="CAG0920837.1"/>
    <property type="molecule type" value="Genomic_DNA"/>
</dbReference>
<keyword evidence="15" id="KW-1185">Reference proteome</keyword>
<sequence>MTVGWSAVPMFFGRQTGQAKVTGSGVLANRVLWEGFRGCGPKTPAARGGIGRCLVGNLCGPPGVKTPGFVAFSLCPTAPLGCSSSSLFRPGTYAARSKPETLRGQTPSHLNHLSVPPLVPGTASVLGGQQHRNRAFGDLKNMGLNGGPESPLNALSPQGGLAGITDILSSGIDGDKQSGEKRQSRLTCIQCGATFLQRDQLRKHELLHSPSGQVSCKVCNKMFANVYRLHRHTISHDESAALRKFKCPECEKAFKFKHHLKEHIRIHSGEKPFECANCGKRFSHSGSYSSHMTSKKCLVVSQKAAAAAAGTTGNNPSTNNNNINNNSDKQPPSGSNKPGKQVESGGKLTAPDFARYFGSGAGFPPTSATALPMHPLLMATQHHLQQQQHHHQHQQQQPAPQFVEKRKLPGFSFSDLPVDTDVVKSRQLSLTRLSESDIKVQHGQDWKENDKVEVKHETTSSPVSMDMKASNKIGLTATSLGALLRVLRTHYTRNPKPKKEELERIADEIGFNVRVVQVWFQNTRARDRREGRTVLGDPAVISGRLSLAGNSGPNRFLHFGSPAPSLSHHHHNHPHQQHHHHHPVTMPLMYPLGQQGVVNFDQRDSPPLSMTHNGLRGVQDDVDDSGQDDGGYGDAAPLDLTTSSWKRERDIDQMSSPPTDGAPVNLSKAFKHKHHLTEHSRLHSGEKPFQCSKCHKRFSHSGSYSQHMNHRYSYCKPYRDSDPDPSGASGNAPTVAAAAAGSPCTNTPGDATAGAGGGASAGCRLSPALSTTSSSASSKPLPMLIQLASTKEETDADDAALNDDGVEDLSR</sequence>
<name>A0A7R9GFM6_9CRUS</name>
<dbReference type="SUPFAM" id="SSF46689">
    <property type="entry name" value="Homeodomain-like"/>
    <property type="match status" value="1"/>
</dbReference>
<feature type="region of interest" description="Disordered" evidence="11">
    <location>
        <begin position="381"/>
        <end position="401"/>
    </location>
</feature>
<feature type="region of interest" description="Disordered" evidence="11">
    <location>
        <begin position="720"/>
        <end position="811"/>
    </location>
</feature>
<dbReference type="PROSITE" id="PS50071">
    <property type="entry name" value="HOMEOBOX_2"/>
    <property type="match status" value="1"/>
</dbReference>